<dbReference type="InterPro" id="IPR053138">
    <property type="entry name" value="N-alpha-Ac-DABA_deacetylase"/>
</dbReference>
<feature type="domain" description="D,L-carboxypeptidase peptidase" evidence="2">
    <location>
        <begin position="56"/>
        <end position="270"/>
    </location>
</feature>
<dbReference type="PANTHER" id="PTHR37326">
    <property type="entry name" value="BLL3975 PROTEIN"/>
    <property type="match status" value="1"/>
</dbReference>
<evidence type="ECO:0000256" key="1">
    <source>
        <dbReference type="SAM" id="SignalP"/>
    </source>
</evidence>
<proteinExistence type="predicted"/>
<dbReference type="Gene3D" id="3.40.630.10">
    <property type="entry name" value="Zn peptidases"/>
    <property type="match status" value="1"/>
</dbReference>
<sequence>MKRILCRIFCLSLALGCLCASTASAAASAPASSAFTFFKGTQYPLTVHVLKGEKPGPTVMVQGGIQGDESSGFITAQILTRAKVKNGTLFIVPRANVPTVNVRRRQINVDLNRRFDQDYSNYFEDSLARAIRFLLDRCDGLIHLHEGSGFYRPTYEDVLRNPKKYGQSIIIDTPVFENKIHLADKANAVLKDLNKGIPHSYRFTLFNTNTFKHATHHKEQRKSLTYYALTHRGIPALAIEVSKDIIQLGWKVKQQLRATKLMLHQYGVEVELPRVTEKEIESYARSGKLVSINGQEFPTTGTATLRVSSNGQLRIEPAGINPDWGTVPAVFASDRPGVNMLSMPRLALSGFQTLDLRGDGRRIGKVRLHWDGKNSSIPEPTKLPLFVCWLNKKLHFIPVNGVLDAVEGDQLVIEGIWGGGARAGREEILNLKGIVSQVGANSGQDAGYEIVLDSKAFLPRYVDKANGLCEARLVRETPGFIRRSCLVRIHPREVKALQLASVGSASSVSPLIQWEAGETSSLRAGQYRVSSVWSNGDTNKLIFTLDDSLIPWEGAFSLTKGSPIRLTLRQATTFRPLGTMKFIAE</sequence>
<evidence type="ECO:0000313" key="3">
    <source>
        <dbReference type="EMBL" id="SKA74717.1"/>
    </source>
</evidence>
<keyword evidence="3" id="KW-0121">Carboxypeptidase</keyword>
<evidence type="ECO:0000259" key="2">
    <source>
        <dbReference type="Pfam" id="PF17033"/>
    </source>
</evidence>
<keyword evidence="1" id="KW-0732">Signal</keyword>
<keyword evidence="3" id="KW-0645">Protease</keyword>
<dbReference type="InterPro" id="IPR031489">
    <property type="entry name" value="Peptidase_M99"/>
</dbReference>
<keyword evidence="4" id="KW-1185">Reference proteome</keyword>
<dbReference type="Pfam" id="PF17033">
    <property type="entry name" value="Peptidase_M99"/>
    <property type="match status" value="1"/>
</dbReference>
<dbReference type="GO" id="GO:0004180">
    <property type="term" value="F:carboxypeptidase activity"/>
    <property type="evidence" value="ECO:0007669"/>
    <property type="project" value="UniProtKB-KW"/>
</dbReference>
<dbReference type="PANTHER" id="PTHR37326:SF1">
    <property type="entry name" value="BLL3975 PROTEIN"/>
    <property type="match status" value="1"/>
</dbReference>
<accession>A0A1T4WBZ4</accession>
<keyword evidence="3" id="KW-0378">Hydrolase</keyword>
<dbReference type="OrthoDB" id="10830at2"/>
<dbReference type="AlphaFoldDB" id="A0A1T4WBZ4"/>
<feature type="signal peptide" evidence="1">
    <location>
        <begin position="1"/>
        <end position="25"/>
    </location>
</feature>
<name>A0A1T4WBZ4_9BACT</name>
<evidence type="ECO:0000313" key="4">
    <source>
        <dbReference type="Proteomes" id="UP000189733"/>
    </source>
</evidence>
<reference evidence="3 4" key="1">
    <citation type="submission" date="2017-02" db="EMBL/GenBank/DDBJ databases">
        <authorList>
            <person name="Peterson S.W."/>
        </authorList>
    </citation>
    <scope>NUCLEOTIDE SEQUENCE [LARGE SCALE GENOMIC DNA]</scope>
    <source>
        <strain evidence="3 4">DSM 18034</strain>
    </source>
</reference>
<dbReference type="Proteomes" id="UP000189733">
    <property type="component" value="Unassembled WGS sequence"/>
</dbReference>
<dbReference type="EMBL" id="FUYA01000006">
    <property type="protein sequence ID" value="SKA74717.1"/>
    <property type="molecule type" value="Genomic_DNA"/>
</dbReference>
<organism evidence="3 4">
    <name type="scientific">Desulfobaculum bizertense DSM 18034</name>
    <dbReference type="NCBI Taxonomy" id="1121442"/>
    <lineage>
        <taxon>Bacteria</taxon>
        <taxon>Pseudomonadati</taxon>
        <taxon>Thermodesulfobacteriota</taxon>
        <taxon>Desulfovibrionia</taxon>
        <taxon>Desulfovibrionales</taxon>
        <taxon>Desulfovibrionaceae</taxon>
        <taxon>Desulfobaculum</taxon>
    </lineage>
</organism>
<gene>
    <name evidence="3" type="ORF">SAMN02745702_02015</name>
</gene>
<dbReference type="RefSeq" id="WP_078685294.1">
    <property type="nucleotide sequence ID" value="NZ_FUYA01000006.1"/>
</dbReference>
<protein>
    <submittedName>
        <fullName evidence="3">Carboxypeptidase controlling helical cell shape</fullName>
    </submittedName>
</protein>
<dbReference type="SUPFAM" id="SSF53187">
    <property type="entry name" value="Zn-dependent exopeptidases"/>
    <property type="match status" value="1"/>
</dbReference>
<feature type="chain" id="PRO_5013318536" evidence="1">
    <location>
        <begin position="26"/>
        <end position="585"/>
    </location>
</feature>
<dbReference type="STRING" id="1121442.SAMN02745702_02015"/>